<evidence type="ECO:0000313" key="1">
    <source>
        <dbReference type="EMBL" id="KUM48179.1"/>
    </source>
</evidence>
<keyword evidence="1" id="KW-0496">Mitochondrion</keyword>
<proteinExistence type="predicted"/>
<sequence>MAHPVSYREQIRNDLISRCTHGIFMGCSTWDIRAFNYRNSISQCKDLCMAVSSINNIYKGKRSLPGFSIRDRRLVSVTCGKRIE</sequence>
<dbReference type="EMBL" id="LKAM01000006">
    <property type="protein sequence ID" value="KUM48179.1"/>
    <property type="molecule type" value="Genomic_DNA"/>
</dbReference>
<dbReference type="AlphaFoldDB" id="A0A101LZD9"/>
<reference evidence="1" key="1">
    <citation type="journal article" date="2015" name="Genome Biol. Evol.">
        <title>Organellar Genomes of White Spruce (Picea glauca): Assembly and Annotation.</title>
        <authorList>
            <person name="Jackman S.D."/>
            <person name="Warren R.L."/>
            <person name="Gibb E.A."/>
            <person name="Vandervalk B.P."/>
            <person name="Mohamadi H."/>
            <person name="Chu J."/>
            <person name="Raymond A."/>
            <person name="Pleasance S."/>
            <person name="Coope R."/>
            <person name="Wildung M.R."/>
            <person name="Ritland C.E."/>
            <person name="Bousquet J."/>
            <person name="Jones S.J."/>
            <person name="Bohlmann J."/>
            <person name="Birol I."/>
        </authorList>
    </citation>
    <scope>NUCLEOTIDE SEQUENCE [LARGE SCALE GENOMIC DNA]</scope>
    <source>
        <tissue evidence="1">Flushing bud</tissue>
    </source>
</reference>
<protein>
    <submittedName>
        <fullName evidence="1">Uncharacterized protein</fullName>
    </submittedName>
</protein>
<accession>A0A101LZD9</accession>
<name>A0A101LZD9_PICGL</name>
<organism evidence="1">
    <name type="scientific">Picea glauca</name>
    <name type="common">White spruce</name>
    <name type="synonym">Pinus glauca</name>
    <dbReference type="NCBI Taxonomy" id="3330"/>
    <lineage>
        <taxon>Eukaryota</taxon>
        <taxon>Viridiplantae</taxon>
        <taxon>Streptophyta</taxon>
        <taxon>Embryophyta</taxon>
        <taxon>Tracheophyta</taxon>
        <taxon>Spermatophyta</taxon>
        <taxon>Pinopsida</taxon>
        <taxon>Pinidae</taxon>
        <taxon>Conifers I</taxon>
        <taxon>Pinales</taxon>
        <taxon>Pinaceae</taxon>
        <taxon>Picea</taxon>
    </lineage>
</organism>
<gene>
    <name evidence="1" type="ORF">ABT39_MTgene5176</name>
</gene>
<comment type="caution">
    <text evidence="1">The sequence shown here is derived from an EMBL/GenBank/DDBJ whole genome shotgun (WGS) entry which is preliminary data.</text>
</comment>
<geneLocation type="mitochondrion" evidence="1"/>